<dbReference type="SUPFAM" id="SSF102405">
    <property type="entry name" value="MCP/YpsA-like"/>
    <property type="match status" value="1"/>
</dbReference>
<dbReference type="Pfam" id="PF02481">
    <property type="entry name" value="DNA_processg_A"/>
    <property type="match status" value="1"/>
</dbReference>
<name>A0ABW1RVI9_9LACO</name>
<gene>
    <name evidence="3" type="primary">dprA</name>
    <name evidence="3" type="ORF">ACFQGR_08885</name>
</gene>
<sequence>MKQRDFLLWLMLVPCLTIKGRYRIWQYMDKNKLTNINIKLVLQLSRLNQEKKQYIYDWYRKKVWQRQFQSIKQCPFIAICDSQYPKYLLYCIDAPICLFYQGDLELLQQPLVAIVGARQATNYGKKILRAWIPYLVKSGLITVSGLALGIDELTHRTTLAAGGKTIGIIGTGLGCTYPKRDDLLQEKVAVNGLLLSEYLPWQGPNRKNFPERNRIIAGLSHVCIVIEAKKRSGSLITAMQALDQNRTVMAVPGRIDEQTSKGTNALILAGATPILVPQQIVLEFKNFY</sequence>
<organism evidence="3 4">
    <name type="scientific">Weissella sagaensis</name>
    <dbReference type="NCBI Taxonomy" id="2559928"/>
    <lineage>
        <taxon>Bacteria</taxon>
        <taxon>Bacillati</taxon>
        <taxon>Bacillota</taxon>
        <taxon>Bacilli</taxon>
        <taxon>Lactobacillales</taxon>
        <taxon>Lactobacillaceae</taxon>
        <taxon>Weissella</taxon>
    </lineage>
</organism>
<dbReference type="Gene3D" id="3.40.50.450">
    <property type="match status" value="1"/>
</dbReference>
<feature type="domain" description="Smf/DprA SLOG" evidence="2">
    <location>
        <begin position="76"/>
        <end position="284"/>
    </location>
</feature>
<keyword evidence="4" id="KW-1185">Reference proteome</keyword>
<evidence type="ECO:0000256" key="1">
    <source>
        <dbReference type="ARBA" id="ARBA00006525"/>
    </source>
</evidence>
<accession>A0ABW1RVI9</accession>
<dbReference type="Proteomes" id="UP001596158">
    <property type="component" value="Unassembled WGS sequence"/>
</dbReference>
<comment type="caution">
    <text evidence="3">The sequence shown here is derived from an EMBL/GenBank/DDBJ whole genome shotgun (WGS) entry which is preliminary data.</text>
</comment>
<comment type="similarity">
    <text evidence="1">Belongs to the DprA/Smf family.</text>
</comment>
<dbReference type="NCBIfam" id="TIGR00732">
    <property type="entry name" value="dprA"/>
    <property type="match status" value="1"/>
</dbReference>
<proteinExistence type="inferred from homology"/>
<evidence type="ECO:0000313" key="4">
    <source>
        <dbReference type="Proteomes" id="UP001596158"/>
    </source>
</evidence>
<evidence type="ECO:0000259" key="2">
    <source>
        <dbReference type="Pfam" id="PF02481"/>
    </source>
</evidence>
<protein>
    <submittedName>
        <fullName evidence="3">DNA-processing protein DprA</fullName>
    </submittedName>
</protein>
<dbReference type="InterPro" id="IPR003488">
    <property type="entry name" value="DprA"/>
</dbReference>
<reference evidence="4" key="1">
    <citation type="journal article" date="2019" name="Int. J. Syst. Evol. Microbiol.">
        <title>The Global Catalogue of Microorganisms (GCM) 10K type strain sequencing project: providing services to taxonomists for standard genome sequencing and annotation.</title>
        <authorList>
            <consortium name="The Broad Institute Genomics Platform"/>
            <consortium name="The Broad Institute Genome Sequencing Center for Infectious Disease"/>
            <person name="Wu L."/>
            <person name="Ma J."/>
        </authorList>
    </citation>
    <scope>NUCLEOTIDE SEQUENCE [LARGE SCALE GENOMIC DNA]</scope>
    <source>
        <strain evidence="4">CCM 8924</strain>
    </source>
</reference>
<evidence type="ECO:0000313" key="3">
    <source>
        <dbReference type="EMBL" id="MFC6179483.1"/>
    </source>
</evidence>
<dbReference type="RefSeq" id="WP_042492495.1">
    <property type="nucleotide sequence ID" value="NZ_BJDT01000006.1"/>
</dbReference>
<dbReference type="PANTHER" id="PTHR43022">
    <property type="entry name" value="PROTEIN SMF"/>
    <property type="match status" value="1"/>
</dbReference>
<dbReference type="PANTHER" id="PTHR43022:SF1">
    <property type="entry name" value="PROTEIN SMF"/>
    <property type="match status" value="1"/>
</dbReference>
<dbReference type="EMBL" id="JBHSSG010000014">
    <property type="protein sequence ID" value="MFC6179483.1"/>
    <property type="molecule type" value="Genomic_DNA"/>
</dbReference>
<dbReference type="InterPro" id="IPR057666">
    <property type="entry name" value="DrpA_SLOG"/>
</dbReference>